<organism evidence="2">
    <name type="scientific">uncultured Microbacterium sp</name>
    <dbReference type="NCBI Taxonomy" id="191216"/>
    <lineage>
        <taxon>Bacteria</taxon>
        <taxon>Bacillati</taxon>
        <taxon>Actinomycetota</taxon>
        <taxon>Actinomycetes</taxon>
        <taxon>Micrococcales</taxon>
        <taxon>Microbacteriaceae</taxon>
        <taxon>Microbacterium</taxon>
        <taxon>environmental samples</taxon>
    </lineage>
</organism>
<sequence>MTELVDDVVPPAVADARPSRRVGRGVTVTVGIAGVAALALIGWFVAVQVSLSNVRIAYDAAPVRCDGANVGLYSSDDADGTTAEVPFDDRLLSPVVDVTQGMLCAVRLHIVNTSWAEVEVMTVGAPMMGREMSTPLRALHVNPNGQTRLPDTVEGSAEFLIEGGITVPAGGSQTLLVVIDASGVRDGLGPCIALRPSSPYVVVQLAGLSRHVASDEEDGIWYRRGSAAECDF</sequence>
<evidence type="ECO:0000256" key="1">
    <source>
        <dbReference type="SAM" id="Phobius"/>
    </source>
</evidence>
<proteinExistence type="predicted"/>
<accession>A0A1Y5P1Q6</accession>
<dbReference type="EMBL" id="FLQR01000007">
    <property type="protein sequence ID" value="SBS72593.1"/>
    <property type="molecule type" value="Genomic_DNA"/>
</dbReference>
<dbReference type="AlphaFoldDB" id="A0A1Y5P1Q6"/>
<keyword evidence="1" id="KW-0472">Membrane</keyword>
<keyword evidence="1" id="KW-1133">Transmembrane helix</keyword>
<gene>
    <name evidence="2" type="ORF">MIPYR_30101</name>
</gene>
<keyword evidence="1" id="KW-0812">Transmembrane</keyword>
<name>A0A1Y5P1Q6_9MICO</name>
<reference evidence="2" key="1">
    <citation type="submission" date="2016-03" db="EMBL/GenBank/DDBJ databases">
        <authorList>
            <person name="Ploux O."/>
        </authorList>
    </citation>
    <scope>NUCLEOTIDE SEQUENCE</scope>
    <source>
        <strain evidence="2">UC1</strain>
    </source>
</reference>
<evidence type="ECO:0000313" key="2">
    <source>
        <dbReference type="EMBL" id="SBS72593.1"/>
    </source>
</evidence>
<protein>
    <submittedName>
        <fullName evidence="2">Uncharacterized protein</fullName>
    </submittedName>
</protein>
<dbReference type="RefSeq" id="WP_295575921.1">
    <property type="nucleotide sequence ID" value="NZ_FLQR01000007.1"/>
</dbReference>
<feature type="transmembrane region" description="Helical" evidence="1">
    <location>
        <begin position="26"/>
        <end position="46"/>
    </location>
</feature>